<dbReference type="OrthoDB" id="15401at2"/>
<feature type="region of interest" description="Disordered" evidence="2">
    <location>
        <begin position="1"/>
        <end position="59"/>
    </location>
</feature>
<dbReference type="GO" id="GO:1902600">
    <property type="term" value="P:proton transmembrane transport"/>
    <property type="evidence" value="ECO:0007669"/>
    <property type="project" value="UniProtKB-KW"/>
</dbReference>
<comment type="function">
    <text evidence="1">A possible function for this protein is to guide the assembly of the membrane sector of the ATPase enzyme complex.</text>
</comment>
<keyword evidence="3" id="KW-0812">Transmembrane</keyword>
<comment type="similarity">
    <text evidence="1">Belongs to the bacterial AtpI family.</text>
</comment>
<dbReference type="RefSeq" id="WP_079445314.1">
    <property type="nucleotide sequence ID" value="NZ_JAVDPZ010000035.1"/>
</dbReference>
<dbReference type="EMBL" id="MWPQ01000004">
    <property type="protein sequence ID" value="OPH84418.1"/>
    <property type="molecule type" value="Genomic_DNA"/>
</dbReference>
<keyword evidence="1" id="KW-0375">Hydrogen ion transport</keyword>
<keyword evidence="1" id="KW-0406">Ion transport</keyword>
<keyword evidence="1 3" id="KW-0472">Membrane</keyword>
<keyword evidence="3" id="KW-1133">Transmembrane helix</keyword>
<name>A0A1V4I2G2_NITVU</name>
<dbReference type="GO" id="GO:0045259">
    <property type="term" value="C:proton-transporting ATP synthase complex"/>
    <property type="evidence" value="ECO:0007669"/>
    <property type="project" value="UniProtKB-UniRule"/>
</dbReference>
<accession>A0A1V4I2G2</accession>
<proteinExistence type="inferred from homology"/>
<sequence length="127" mass="13353">MADGTDKNSSGHGDREHSAPDEAALSERLGNLDQRLSKLRGHRKNETDQSGDGSGDGAARASAMARGFRLSSELIAGVAVGALIGWGFDRLLSTSPWGLIVFFLLGFAAGVINVMRSAGVIPEQTDR</sequence>
<comment type="caution">
    <text evidence="4">The sequence shown here is derived from an EMBL/GenBank/DDBJ whole genome shotgun (WGS) entry which is preliminary data.</text>
</comment>
<evidence type="ECO:0000256" key="1">
    <source>
        <dbReference type="PIRNR" id="PIRNR032126"/>
    </source>
</evidence>
<keyword evidence="1" id="KW-0813">Transport</keyword>
<evidence type="ECO:0000313" key="5">
    <source>
        <dbReference type="Proteomes" id="UP000189940"/>
    </source>
</evidence>
<feature type="transmembrane region" description="Helical" evidence="3">
    <location>
        <begin position="70"/>
        <end position="88"/>
    </location>
</feature>
<keyword evidence="5" id="KW-1185">Reference proteome</keyword>
<organism evidence="4 5">
    <name type="scientific">Nitrobacter vulgaris</name>
    <dbReference type="NCBI Taxonomy" id="29421"/>
    <lineage>
        <taxon>Bacteria</taxon>
        <taxon>Pseudomonadati</taxon>
        <taxon>Pseudomonadota</taxon>
        <taxon>Alphaproteobacteria</taxon>
        <taxon>Hyphomicrobiales</taxon>
        <taxon>Nitrobacteraceae</taxon>
        <taxon>Nitrobacter</taxon>
    </lineage>
</organism>
<evidence type="ECO:0000313" key="4">
    <source>
        <dbReference type="EMBL" id="OPH84418.1"/>
    </source>
</evidence>
<gene>
    <name evidence="4" type="ORF">B2M20_01350</name>
</gene>
<dbReference type="Proteomes" id="UP000189940">
    <property type="component" value="Unassembled WGS sequence"/>
</dbReference>
<dbReference type="InterPro" id="IPR032820">
    <property type="entry name" value="ATPase_put"/>
</dbReference>
<evidence type="ECO:0000256" key="2">
    <source>
        <dbReference type="SAM" id="MobiDB-lite"/>
    </source>
</evidence>
<evidence type="ECO:0000256" key="3">
    <source>
        <dbReference type="SAM" id="Phobius"/>
    </source>
</evidence>
<dbReference type="STRING" id="29421.B2M20_01350"/>
<reference evidence="4 5" key="1">
    <citation type="submission" date="2017-02" db="EMBL/GenBank/DDBJ databases">
        <title>Genome sequence of the nitrite-oxidizing bacterium Nitrobacter vulgaris strain Ab1.</title>
        <authorList>
            <person name="Mellbye B.L."/>
            <person name="Davis E.W."/>
            <person name="Spieck E."/>
            <person name="Chang J.H."/>
            <person name="Bottomley P.J."/>
            <person name="Sayavedra-Soto L.A."/>
        </authorList>
    </citation>
    <scope>NUCLEOTIDE SEQUENCE [LARGE SCALE GENOMIC DNA]</scope>
    <source>
        <strain evidence="4 5">Ab1</strain>
    </source>
</reference>
<dbReference type="InterPro" id="IPR016989">
    <property type="entry name" value="Atp1_alphaprobac"/>
</dbReference>
<dbReference type="Pfam" id="PF09527">
    <property type="entry name" value="ATPase_gene1"/>
    <property type="match status" value="1"/>
</dbReference>
<feature type="transmembrane region" description="Helical" evidence="3">
    <location>
        <begin position="94"/>
        <end position="115"/>
    </location>
</feature>
<dbReference type="AlphaFoldDB" id="A0A1V4I2G2"/>
<dbReference type="PIRSF" id="PIRSF032126">
    <property type="entry name" value="F0F1_ATP_synthase_subunit_I"/>
    <property type="match status" value="1"/>
</dbReference>
<protein>
    <recommendedName>
        <fullName evidence="1">ATP synthase protein I</fullName>
    </recommendedName>
</protein>